<name>A0ABU3VU44_9GAMM</name>
<evidence type="ECO:0000313" key="3">
    <source>
        <dbReference type="Proteomes" id="UP001269819"/>
    </source>
</evidence>
<evidence type="ECO:0000313" key="2">
    <source>
        <dbReference type="EMBL" id="MDV2077256.1"/>
    </source>
</evidence>
<gene>
    <name evidence="2" type="ORF">RYS15_01105</name>
</gene>
<evidence type="ECO:0000256" key="1">
    <source>
        <dbReference type="SAM" id="Phobius"/>
    </source>
</evidence>
<dbReference type="EMBL" id="JAWIIJ010000001">
    <property type="protein sequence ID" value="MDV2077256.1"/>
    <property type="molecule type" value="Genomic_DNA"/>
</dbReference>
<proteinExistence type="predicted"/>
<dbReference type="RefSeq" id="WP_316972244.1">
    <property type="nucleotide sequence ID" value="NZ_JAWIIJ010000001.1"/>
</dbReference>
<keyword evidence="1" id="KW-1133">Transmembrane helix</keyword>
<dbReference type="Proteomes" id="UP001269819">
    <property type="component" value="Unassembled WGS sequence"/>
</dbReference>
<reference evidence="2 3" key="1">
    <citation type="submission" date="2023-10" db="EMBL/GenBank/DDBJ databases">
        <title>Characteristics and mechanism of a salt-tolerant marine origin heterotrophic nitrifying- aerobic denitrifying bacteria Marinobacter xestospongiae HN1.</title>
        <authorList>
            <person name="Qi R."/>
        </authorList>
    </citation>
    <scope>NUCLEOTIDE SEQUENCE [LARGE SCALE GENOMIC DNA]</scope>
    <source>
        <strain evidence="2 3">HN1</strain>
    </source>
</reference>
<keyword evidence="1" id="KW-0472">Membrane</keyword>
<feature type="transmembrane region" description="Helical" evidence="1">
    <location>
        <begin position="14"/>
        <end position="36"/>
    </location>
</feature>
<comment type="caution">
    <text evidence="2">The sequence shown here is derived from an EMBL/GenBank/DDBJ whole genome shotgun (WGS) entry which is preliminary data.</text>
</comment>
<accession>A0ABU3VU44</accession>
<keyword evidence="3" id="KW-1185">Reference proteome</keyword>
<protein>
    <submittedName>
        <fullName evidence="2">DUF2784 domain-containing protein</fullName>
    </submittedName>
</protein>
<feature type="transmembrane region" description="Helical" evidence="1">
    <location>
        <begin position="48"/>
        <end position="68"/>
    </location>
</feature>
<keyword evidence="1" id="KW-0812">Transmembrane</keyword>
<organism evidence="2 3">
    <name type="scientific">Marinobacter xestospongiae</name>
    <dbReference type="NCBI Taxonomy" id="994319"/>
    <lineage>
        <taxon>Bacteria</taxon>
        <taxon>Pseudomonadati</taxon>
        <taxon>Pseudomonadota</taxon>
        <taxon>Gammaproteobacteria</taxon>
        <taxon>Pseudomonadales</taxon>
        <taxon>Marinobacteraceae</taxon>
        <taxon>Marinobacter</taxon>
    </lineage>
</organism>
<dbReference type="Pfam" id="PF10861">
    <property type="entry name" value="DUF2784"/>
    <property type="match status" value="1"/>
</dbReference>
<sequence>MTSHPEIYLWLADAVLALHLAVVLFVVVGLVLTLVGGIRHWRWVRNGWFRWCHLATIAVVVAQAWLGILCPLTTLEMWLRASGGQPGYAGSFIGHWMQQLLYVQAPAWVFVAAYSLFGLLVVLVWWRLPPRRGRVRQQQPPKGR</sequence>
<dbReference type="InterPro" id="IPR021218">
    <property type="entry name" value="DUF2784"/>
</dbReference>
<feature type="transmembrane region" description="Helical" evidence="1">
    <location>
        <begin position="105"/>
        <end position="126"/>
    </location>
</feature>